<dbReference type="Proteomes" id="UP000516407">
    <property type="component" value="Segment"/>
</dbReference>
<gene>
    <name evidence="2" type="primary">28</name>
    <name evidence="2" type="ORF">SEA_BUMBLE_28</name>
</gene>
<keyword evidence="3" id="KW-1185">Reference proteome</keyword>
<evidence type="ECO:0000313" key="2">
    <source>
        <dbReference type="EMBL" id="QKY79794.1"/>
    </source>
</evidence>
<organism evidence="2 3">
    <name type="scientific">Arthrobacter phage Bumble</name>
    <dbReference type="NCBI Taxonomy" id="2743904"/>
    <lineage>
        <taxon>Viruses</taxon>
        <taxon>Duplodnaviria</taxon>
        <taxon>Heunggongvirae</taxon>
        <taxon>Uroviricota</taxon>
        <taxon>Caudoviricetes</taxon>
        <taxon>Berryhillviridae</taxon>
        <taxon>Altadenavirus</taxon>
        <taxon>Altadenavirus bumble</taxon>
    </lineage>
</organism>
<feature type="transmembrane region" description="Helical" evidence="1">
    <location>
        <begin position="20"/>
        <end position="39"/>
    </location>
</feature>
<sequence>MADHRLPDPVNPDAISPKVLVALLVGLGLTGLTAVLSAITPEMLSGLGPFALPVALGIAAIAQGLAGYLKRDPARFVLPAEERSPAPEDAPLG</sequence>
<keyword evidence="1" id="KW-0812">Transmembrane</keyword>
<protein>
    <submittedName>
        <fullName evidence="2">Uncharacterized protein</fullName>
    </submittedName>
</protein>
<evidence type="ECO:0000256" key="1">
    <source>
        <dbReference type="SAM" id="Phobius"/>
    </source>
</evidence>
<dbReference type="EMBL" id="MT498055">
    <property type="protein sequence ID" value="QKY79794.1"/>
    <property type="molecule type" value="Genomic_DNA"/>
</dbReference>
<evidence type="ECO:0000313" key="3">
    <source>
        <dbReference type="Proteomes" id="UP000516407"/>
    </source>
</evidence>
<reference evidence="2 3" key="1">
    <citation type="submission" date="2020-05" db="EMBL/GenBank/DDBJ databases">
        <authorList>
            <person name="Bohanan V.A."/>
            <person name="Brazelton B.R."/>
            <person name="Coffey L.M."/>
            <person name="Donovan A.R."/>
            <person name="Gales A.C."/>
            <person name="Glasscock A.J."/>
            <person name="Grill M."/>
            <person name="Harper M.C."/>
            <person name="Hollowell C.E."/>
            <person name="Liu T.Y."/>
            <person name="Mansour C."/>
            <person name="McDowell A.D."/>
            <person name="Miller T.E."/>
            <person name="Nash A.G."/>
            <person name="Seo J."/>
            <person name="Sherman Z.A."/>
            <person name="Albert R.M."/>
            <person name="Ayala A."/>
            <person name="Monti D.L."/>
            <person name="Garlena R.A."/>
            <person name="Russell D.A."/>
            <person name="Pope W.H."/>
            <person name="Jacobs-Sera D."/>
            <person name="Hatfull G.F."/>
        </authorList>
    </citation>
    <scope>NUCLEOTIDE SEQUENCE [LARGE SCALE GENOMIC DNA]</scope>
</reference>
<feature type="transmembrane region" description="Helical" evidence="1">
    <location>
        <begin position="51"/>
        <end position="69"/>
    </location>
</feature>
<keyword evidence="1" id="KW-0472">Membrane</keyword>
<proteinExistence type="predicted"/>
<keyword evidence="1" id="KW-1133">Transmembrane helix</keyword>
<name>A0A7G3V9Z2_9CAUD</name>
<accession>A0A7G3V9Z2</accession>